<organism evidence="1 2">
    <name type="scientific">Vanilla planifolia</name>
    <name type="common">Vanilla</name>
    <dbReference type="NCBI Taxonomy" id="51239"/>
    <lineage>
        <taxon>Eukaryota</taxon>
        <taxon>Viridiplantae</taxon>
        <taxon>Streptophyta</taxon>
        <taxon>Embryophyta</taxon>
        <taxon>Tracheophyta</taxon>
        <taxon>Spermatophyta</taxon>
        <taxon>Magnoliopsida</taxon>
        <taxon>Liliopsida</taxon>
        <taxon>Asparagales</taxon>
        <taxon>Orchidaceae</taxon>
        <taxon>Vanilloideae</taxon>
        <taxon>Vanilleae</taxon>
        <taxon>Vanilla</taxon>
    </lineage>
</organism>
<evidence type="ECO:0000313" key="2">
    <source>
        <dbReference type="Proteomes" id="UP000636800"/>
    </source>
</evidence>
<reference evidence="1 2" key="1">
    <citation type="journal article" date="2020" name="Nat. Food">
        <title>A phased Vanilla planifolia genome enables genetic improvement of flavour and production.</title>
        <authorList>
            <person name="Hasing T."/>
            <person name="Tang H."/>
            <person name="Brym M."/>
            <person name="Khazi F."/>
            <person name="Huang T."/>
            <person name="Chambers A.H."/>
        </authorList>
    </citation>
    <scope>NUCLEOTIDE SEQUENCE [LARGE SCALE GENOMIC DNA]</scope>
    <source>
        <tissue evidence="1">Leaf</tissue>
    </source>
</reference>
<keyword evidence="2" id="KW-1185">Reference proteome</keyword>
<protein>
    <submittedName>
        <fullName evidence="1">Uncharacterized protein</fullName>
    </submittedName>
</protein>
<evidence type="ECO:0000313" key="1">
    <source>
        <dbReference type="EMBL" id="KAG0481436.1"/>
    </source>
</evidence>
<accession>A0A835V376</accession>
<dbReference type="EMBL" id="JADCNL010000005">
    <property type="protein sequence ID" value="KAG0481436.1"/>
    <property type="molecule type" value="Genomic_DNA"/>
</dbReference>
<dbReference type="AlphaFoldDB" id="A0A835V376"/>
<sequence>MPEHKSPASRRHPFLPGDPARLALGLGREIPPMLRWLSGLPVSGSDLFRKVPSLSASTAMQNLPLTHPKLSGSRYAAHVISLVVPTLRRPQFPPRLDHIHDCPYPTNFRSDHYLTLSQYGRFGPIQILSVFDARRAIDRRWNSTGFRGLIGDVFQDRLPYH</sequence>
<proteinExistence type="predicted"/>
<dbReference type="Proteomes" id="UP000636800">
    <property type="component" value="Chromosome 5"/>
</dbReference>
<comment type="caution">
    <text evidence="1">The sequence shown here is derived from an EMBL/GenBank/DDBJ whole genome shotgun (WGS) entry which is preliminary data.</text>
</comment>
<gene>
    <name evidence="1" type="ORF">HPP92_012294</name>
</gene>
<name>A0A835V376_VANPL</name>